<evidence type="ECO:0000256" key="3">
    <source>
        <dbReference type="ARBA" id="ARBA00023235"/>
    </source>
</evidence>
<name>A0A380MN12_9GAMM</name>
<comment type="function">
    <text evidence="4">PPIases accelerate the folding of proteins. It catalyzes the cis-trans isomerization of proline imidic peptide bonds in oligopeptides.</text>
</comment>
<evidence type="ECO:0000313" key="7">
    <source>
        <dbReference type="Proteomes" id="UP000254575"/>
    </source>
</evidence>
<gene>
    <name evidence="6" type="primary">ppiB_2</name>
    <name evidence="6" type="ORF">NCTC10717_00530</name>
</gene>
<evidence type="ECO:0000256" key="4">
    <source>
        <dbReference type="RuleBase" id="RU363019"/>
    </source>
</evidence>
<keyword evidence="4" id="KW-0732">Signal</keyword>
<dbReference type="InterPro" id="IPR029000">
    <property type="entry name" value="Cyclophilin-like_dom_sf"/>
</dbReference>
<dbReference type="Proteomes" id="UP000254575">
    <property type="component" value="Unassembled WGS sequence"/>
</dbReference>
<feature type="chain" id="PRO_5016478882" description="Peptidyl-prolyl cis-trans isomerase" evidence="4">
    <location>
        <begin position="18"/>
        <end position="198"/>
    </location>
</feature>
<dbReference type="PANTHER" id="PTHR43246">
    <property type="entry name" value="PEPTIDYL-PROLYL CIS-TRANS ISOMERASE CYP38, CHLOROPLASTIC"/>
    <property type="match status" value="1"/>
</dbReference>
<dbReference type="EMBL" id="UHIA01000003">
    <property type="protein sequence ID" value="SUO92399.1"/>
    <property type="molecule type" value="Genomic_DNA"/>
</dbReference>
<accession>A0A380MN12</accession>
<keyword evidence="7" id="KW-1185">Reference proteome</keyword>
<evidence type="ECO:0000256" key="1">
    <source>
        <dbReference type="ARBA" id="ARBA00007365"/>
    </source>
</evidence>
<organism evidence="6 7">
    <name type="scientific">Suttonella indologenes</name>
    <dbReference type="NCBI Taxonomy" id="13276"/>
    <lineage>
        <taxon>Bacteria</taxon>
        <taxon>Pseudomonadati</taxon>
        <taxon>Pseudomonadota</taxon>
        <taxon>Gammaproteobacteria</taxon>
        <taxon>Cardiobacteriales</taxon>
        <taxon>Cardiobacteriaceae</taxon>
        <taxon>Suttonella</taxon>
    </lineage>
</organism>
<evidence type="ECO:0000259" key="5">
    <source>
        <dbReference type="PROSITE" id="PS50072"/>
    </source>
</evidence>
<reference evidence="6 7" key="1">
    <citation type="submission" date="2018-06" db="EMBL/GenBank/DDBJ databases">
        <authorList>
            <consortium name="Pathogen Informatics"/>
            <person name="Doyle S."/>
        </authorList>
    </citation>
    <scope>NUCLEOTIDE SEQUENCE [LARGE SCALE GENOMIC DNA]</scope>
    <source>
        <strain evidence="6 7">NCTC10717</strain>
    </source>
</reference>
<keyword evidence="3 4" id="KW-0413">Isomerase</keyword>
<dbReference type="InterPro" id="IPR044665">
    <property type="entry name" value="E_coli_cyclophilin_A-like"/>
</dbReference>
<feature type="signal peptide" evidence="4">
    <location>
        <begin position="1"/>
        <end position="17"/>
    </location>
</feature>
<dbReference type="InterPro" id="IPR020892">
    <property type="entry name" value="Cyclophilin-type_PPIase_CS"/>
</dbReference>
<dbReference type="InterPro" id="IPR002130">
    <property type="entry name" value="Cyclophilin-type_PPIase_dom"/>
</dbReference>
<dbReference type="PROSITE" id="PS00170">
    <property type="entry name" value="CSA_PPIASE_1"/>
    <property type="match status" value="1"/>
</dbReference>
<dbReference type="GO" id="GO:0003755">
    <property type="term" value="F:peptidyl-prolyl cis-trans isomerase activity"/>
    <property type="evidence" value="ECO:0007669"/>
    <property type="project" value="UniProtKB-UniRule"/>
</dbReference>
<proteinExistence type="inferred from homology"/>
<protein>
    <recommendedName>
        <fullName evidence="4">Peptidyl-prolyl cis-trans isomerase</fullName>
        <shortName evidence="4">PPIase</shortName>
        <ecNumber evidence="4">5.2.1.8</ecNumber>
    </recommendedName>
</protein>
<keyword evidence="2 4" id="KW-0697">Rotamase</keyword>
<dbReference type="Pfam" id="PF00160">
    <property type="entry name" value="Pro_isomerase"/>
    <property type="match status" value="1"/>
</dbReference>
<dbReference type="Gene3D" id="2.40.100.10">
    <property type="entry name" value="Cyclophilin-like"/>
    <property type="match status" value="1"/>
</dbReference>
<comment type="catalytic activity">
    <reaction evidence="4">
        <text>[protein]-peptidylproline (omega=180) = [protein]-peptidylproline (omega=0)</text>
        <dbReference type="Rhea" id="RHEA:16237"/>
        <dbReference type="Rhea" id="RHEA-COMP:10747"/>
        <dbReference type="Rhea" id="RHEA-COMP:10748"/>
        <dbReference type="ChEBI" id="CHEBI:83833"/>
        <dbReference type="ChEBI" id="CHEBI:83834"/>
        <dbReference type="EC" id="5.2.1.8"/>
    </reaction>
</comment>
<dbReference type="EC" id="5.2.1.8" evidence="4"/>
<dbReference type="PROSITE" id="PS50072">
    <property type="entry name" value="CSA_PPIASE_2"/>
    <property type="match status" value="1"/>
</dbReference>
<dbReference type="SUPFAM" id="SSF50891">
    <property type="entry name" value="Cyclophilin-like"/>
    <property type="match status" value="1"/>
</dbReference>
<sequence>MRKVCLLVLALSAAAHAAPWVEMRTTEGTILLELNENEAPKTVANFLQYVKDDYYAGTIFHRVIKGFMIQGGGYDSDYAKRPTRGPIANEAQNGLKNLRGTIAMARTQDPHSATSQFFINQVDNHFLNAGGTDNYGYTVFGQVVEGMEVVDKIANTATVAAGPFAQDVPTKPIVIESVSIIEQLNAEEASAADSSKTP</sequence>
<dbReference type="GO" id="GO:0006457">
    <property type="term" value="P:protein folding"/>
    <property type="evidence" value="ECO:0007669"/>
    <property type="project" value="InterPro"/>
</dbReference>
<evidence type="ECO:0000256" key="2">
    <source>
        <dbReference type="ARBA" id="ARBA00023110"/>
    </source>
</evidence>
<dbReference type="PRINTS" id="PR00153">
    <property type="entry name" value="CSAPPISMRASE"/>
</dbReference>
<feature type="domain" description="PPIase cyclophilin-type" evidence="5">
    <location>
        <begin position="28"/>
        <end position="180"/>
    </location>
</feature>
<evidence type="ECO:0000313" key="6">
    <source>
        <dbReference type="EMBL" id="SUO92399.1"/>
    </source>
</evidence>
<dbReference type="RefSeq" id="WP_342769713.1">
    <property type="nucleotide sequence ID" value="NZ_UHIA01000003.1"/>
</dbReference>
<dbReference type="AlphaFoldDB" id="A0A380MN12"/>
<comment type="similarity">
    <text evidence="1 4">Belongs to the cyclophilin-type PPIase family.</text>
</comment>